<reference evidence="2" key="1">
    <citation type="journal article" date="2014" name="Front. Microbiol.">
        <title>High frequency of phylogenetically diverse reductive dehalogenase-homologous genes in deep subseafloor sedimentary metagenomes.</title>
        <authorList>
            <person name="Kawai M."/>
            <person name="Futagami T."/>
            <person name="Toyoda A."/>
            <person name="Takaki Y."/>
            <person name="Nishi S."/>
            <person name="Hori S."/>
            <person name="Arai W."/>
            <person name="Tsubouchi T."/>
            <person name="Morono Y."/>
            <person name="Uchiyama I."/>
            <person name="Ito T."/>
            <person name="Fujiyama A."/>
            <person name="Inagaki F."/>
            <person name="Takami H."/>
        </authorList>
    </citation>
    <scope>NUCLEOTIDE SEQUENCE</scope>
    <source>
        <strain evidence="2">Expedition CK06-06</strain>
    </source>
</reference>
<name>X1B8R2_9ZZZZ</name>
<dbReference type="Pfam" id="PF02441">
    <property type="entry name" value="Flavoprotein"/>
    <property type="match status" value="1"/>
</dbReference>
<dbReference type="Gene3D" id="3.40.50.1950">
    <property type="entry name" value="Flavin prenyltransferase-like"/>
    <property type="match status" value="1"/>
</dbReference>
<sequence length="155" mass="16326">MSYSILEGKSGILCLTGSVAAFEGVRLARELIKLGVTVQTVLTTESCRFIGPDLLSWATSKPAIIEVSAMAEHVSLAASVDFVIVAPATANSIAKISLGICDTSVTLITAAALGSDVPTLIVPAMHLCLLNNPFIQERINDLEDKGINFVPPDMQ</sequence>
<organism evidence="2">
    <name type="scientific">marine sediment metagenome</name>
    <dbReference type="NCBI Taxonomy" id="412755"/>
    <lineage>
        <taxon>unclassified sequences</taxon>
        <taxon>metagenomes</taxon>
        <taxon>ecological metagenomes</taxon>
    </lineage>
</organism>
<dbReference type="GO" id="GO:0010181">
    <property type="term" value="F:FMN binding"/>
    <property type="evidence" value="ECO:0007669"/>
    <property type="project" value="TreeGrafter"/>
</dbReference>
<gene>
    <name evidence="2" type="ORF">S01H4_46568</name>
</gene>
<dbReference type="GO" id="GO:0015937">
    <property type="term" value="P:coenzyme A biosynthetic process"/>
    <property type="evidence" value="ECO:0007669"/>
    <property type="project" value="TreeGrafter"/>
</dbReference>
<comment type="caution">
    <text evidence="2">The sequence shown here is derived from an EMBL/GenBank/DDBJ whole genome shotgun (WGS) entry which is preliminary data.</text>
</comment>
<accession>X1B8R2</accession>
<protein>
    <recommendedName>
        <fullName evidence="1">Flavoprotein domain-containing protein</fullName>
    </recommendedName>
</protein>
<feature type="non-terminal residue" evidence="2">
    <location>
        <position position="155"/>
    </location>
</feature>
<dbReference type="PANTHER" id="PTHR14359">
    <property type="entry name" value="HOMO-OLIGOMERIC FLAVIN CONTAINING CYS DECARBOXYLASE FAMILY"/>
    <property type="match status" value="1"/>
</dbReference>
<dbReference type="GO" id="GO:0004633">
    <property type="term" value="F:phosphopantothenoylcysteine decarboxylase activity"/>
    <property type="evidence" value="ECO:0007669"/>
    <property type="project" value="TreeGrafter"/>
</dbReference>
<evidence type="ECO:0000259" key="1">
    <source>
        <dbReference type="Pfam" id="PF02441"/>
    </source>
</evidence>
<evidence type="ECO:0000313" key="2">
    <source>
        <dbReference type="EMBL" id="GAG92169.1"/>
    </source>
</evidence>
<proteinExistence type="predicted"/>
<feature type="domain" description="Flavoprotein" evidence="1">
    <location>
        <begin position="12"/>
        <end position="142"/>
    </location>
</feature>
<dbReference type="InterPro" id="IPR003382">
    <property type="entry name" value="Flavoprotein"/>
</dbReference>
<dbReference type="PANTHER" id="PTHR14359:SF6">
    <property type="entry name" value="PHOSPHOPANTOTHENOYLCYSTEINE DECARBOXYLASE"/>
    <property type="match status" value="1"/>
</dbReference>
<dbReference type="SUPFAM" id="SSF52507">
    <property type="entry name" value="Homo-oligomeric flavin-containing Cys decarboxylases, HFCD"/>
    <property type="match status" value="1"/>
</dbReference>
<dbReference type="InterPro" id="IPR036551">
    <property type="entry name" value="Flavin_trans-like"/>
</dbReference>
<dbReference type="AlphaFoldDB" id="X1B8R2"/>
<dbReference type="EMBL" id="BART01026037">
    <property type="protein sequence ID" value="GAG92169.1"/>
    <property type="molecule type" value="Genomic_DNA"/>
</dbReference>
<dbReference type="GO" id="GO:0071513">
    <property type="term" value="C:phosphopantothenoylcysteine decarboxylase complex"/>
    <property type="evidence" value="ECO:0007669"/>
    <property type="project" value="TreeGrafter"/>
</dbReference>